<dbReference type="InterPro" id="IPR011330">
    <property type="entry name" value="Glyco_hydro/deAcase_b/a-brl"/>
</dbReference>
<dbReference type="GO" id="GO:0005975">
    <property type="term" value="P:carbohydrate metabolic process"/>
    <property type="evidence" value="ECO:0007669"/>
    <property type="project" value="InterPro"/>
</dbReference>
<dbReference type="PANTHER" id="PTHR43123:SF4">
    <property type="entry name" value="POLYSACCHARIDE DEACETYLASE"/>
    <property type="match status" value="1"/>
</dbReference>
<dbReference type="InterPro" id="IPR002509">
    <property type="entry name" value="NODB_dom"/>
</dbReference>
<sequence>MPLPDNYLKYSHRKYGFDHDHFAWTPDTKRAPLQLKSGAKAAAFIVVPLEFFPLNPPAEPFKHPGAMKTPYPDLRHYTTRDYGNRIGVYRILKVLNEFGIKATFAVNAEIAKRYPPLVDAISNAGHEIAAHGVSTAHIHHEALSEQQETALISECRSIFPDATTWMSPARNESYRTPRIIAELGFKTLLDWEADQRPLPFKTESGNLTCLPLMHELSDFKLMVDNRQQADDWADQILEAAEFHIADHERSGAQCFGFTLTPYVVGQPFRIRALRRVIEGIARLDGLEVATAQQIPTMFKE</sequence>
<dbReference type="PANTHER" id="PTHR43123">
    <property type="entry name" value="POLYSACCHARIDE DEACETYLASE-RELATED"/>
    <property type="match status" value="1"/>
</dbReference>
<dbReference type="Gene3D" id="3.20.20.370">
    <property type="entry name" value="Glycoside hydrolase/deacetylase"/>
    <property type="match status" value="1"/>
</dbReference>
<dbReference type="RefSeq" id="WP_034797707.1">
    <property type="nucleotide sequence ID" value="NZ_AWFF01000054.1"/>
</dbReference>
<evidence type="ECO:0000313" key="6">
    <source>
        <dbReference type="EMBL" id="KCZ53344.1"/>
    </source>
</evidence>
<dbReference type="SUPFAM" id="SSF88713">
    <property type="entry name" value="Glycoside hydrolase/deacetylase"/>
    <property type="match status" value="1"/>
</dbReference>
<dbReference type="AlphaFoldDB" id="A0A062U9R7"/>
<dbReference type="PATRIC" id="fig|1280946.3.peg.2661"/>
<proteinExistence type="inferred from homology"/>
<dbReference type="eggNOG" id="COG0726">
    <property type="taxonomic scope" value="Bacteria"/>
</dbReference>
<dbReference type="Pfam" id="PF01522">
    <property type="entry name" value="Polysacc_deac_1"/>
    <property type="match status" value="1"/>
</dbReference>
<evidence type="ECO:0000256" key="1">
    <source>
        <dbReference type="ARBA" id="ARBA00003236"/>
    </source>
</evidence>
<organism evidence="6 7">
    <name type="scientific">Hyphomonas beringensis</name>
    <dbReference type="NCBI Taxonomy" id="1280946"/>
    <lineage>
        <taxon>Bacteria</taxon>
        <taxon>Pseudomonadati</taxon>
        <taxon>Pseudomonadota</taxon>
        <taxon>Alphaproteobacteria</taxon>
        <taxon>Hyphomonadales</taxon>
        <taxon>Hyphomonadaceae</taxon>
        <taxon>Hyphomonas</taxon>
    </lineage>
</organism>
<evidence type="ECO:0000313" key="7">
    <source>
        <dbReference type="Proteomes" id="UP000027037"/>
    </source>
</evidence>
<evidence type="ECO:0000256" key="4">
    <source>
        <dbReference type="ARBA" id="ARBA00032976"/>
    </source>
</evidence>
<dbReference type="EMBL" id="AWFF01000054">
    <property type="protein sequence ID" value="KCZ53344.1"/>
    <property type="molecule type" value="Genomic_DNA"/>
</dbReference>
<name>A0A062U9R7_9PROT</name>
<dbReference type="GO" id="GO:0016810">
    <property type="term" value="F:hydrolase activity, acting on carbon-nitrogen (but not peptide) bonds"/>
    <property type="evidence" value="ECO:0007669"/>
    <property type="project" value="InterPro"/>
</dbReference>
<reference evidence="6 7" key="1">
    <citation type="journal article" date="2014" name="Antonie Van Leeuwenhoek">
        <title>Hyphomonas beringensis sp. nov. and Hyphomonas chukchiensis sp. nov., isolated from surface seawater of the Bering Sea and Chukchi Sea.</title>
        <authorList>
            <person name="Li C."/>
            <person name="Lai Q."/>
            <person name="Li G."/>
            <person name="Dong C."/>
            <person name="Wang J."/>
            <person name="Liao Y."/>
            <person name="Shao Z."/>
        </authorList>
    </citation>
    <scope>NUCLEOTIDE SEQUENCE [LARGE SCALE GENOMIC DNA]</scope>
    <source>
        <strain evidence="6 7">25B14_1</strain>
    </source>
</reference>
<feature type="domain" description="NodB homology" evidence="5">
    <location>
        <begin position="77"/>
        <end position="163"/>
    </location>
</feature>
<gene>
    <name evidence="6" type="ORF">HY29_03745</name>
</gene>
<comment type="caution">
    <text evidence="6">The sequence shown here is derived from an EMBL/GenBank/DDBJ whole genome shotgun (WGS) entry which is preliminary data.</text>
</comment>
<evidence type="ECO:0000256" key="2">
    <source>
        <dbReference type="ARBA" id="ARBA00010973"/>
    </source>
</evidence>
<protein>
    <recommendedName>
        <fullName evidence="3">Chitooligosaccharide deacetylase</fullName>
    </recommendedName>
    <alternativeName>
        <fullName evidence="4">Nodulation protein B</fullName>
    </alternativeName>
</protein>
<keyword evidence="7" id="KW-1185">Reference proteome</keyword>
<comment type="function">
    <text evidence="1">Is involved in generating a small heat-stable compound (Nod), an acylated oligomer of N-acetylglucosamine, that stimulates mitosis in various plant protoplasts.</text>
</comment>
<dbReference type="Proteomes" id="UP000027037">
    <property type="component" value="Unassembled WGS sequence"/>
</dbReference>
<dbReference type="STRING" id="1280946.HY29_03745"/>
<accession>A0A062U9R7</accession>
<evidence type="ECO:0000259" key="5">
    <source>
        <dbReference type="Pfam" id="PF01522"/>
    </source>
</evidence>
<evidence type="ECO:0000256" key="3">
    <source>
        <dbReference type="ARBA" id="ARBA00020071"/>
    </source>
</evidence>
<comment type="similarity">
    <text evidence="2">Belongs to the polysaccharide deacetylase family.</text>
</comment>
<dbReference type="OrthoDB" id="9787041at2"/>